<evidence type="ECO:0000313" key="3">
    <source>
        <dbReference type="Proteomes" id="UP000692954"/>
    </source>
</evidence>
<dbReference type="EMBL" id="CAJJDN010000010">
    <property type="protein sequence ID" value="CAD8056725.1"/>
    <property type="molecule type" value="Genomic_DNA"/>
</dbReference>
<name>A0A8S1KS53_9CILI</name>
<gene>
    <name evidence="2" type="ORF">PSON_ATCC_30995.1.T0100427</name>
</gene>
<reference evidence="2" key="1">
    <citation type="submission" date="2021-01" db="EMBL/GenBank/DDBJ databases">
        <authorList>
            <consortium name="Genoscope - CEA"/>
            <person name="William W."/>
        </authorList>
    </citation>
    <scope>NUCLEOTIDE SEQUENCE</scope>
</reference>
<evidence type="ECO:0000256" key="1">
    <source>
        <dbReference type="ARBA" id="ARBA00008315"/>
    </source>
</evidence>
<sequence>MIIIYKVLEMQNLLQKQILLLDHIFYQLPLDIKINMSKCKYYLFMIQRKKDINKNNSILIEKIVNIDLKQGELNKQKMKQKYKLNSNRLYIKRNQYRLIENENTKLFEKIKSAKTQYNKKLQLKNSSEFEQFSRNISQNARRHSNSNVSKQIQSKLLEQKSKELKARSFSNQYQYSDEYSCTPNNLIFQFQF</sequence>
<dbReference type="Proteomes" id="UP000692954">
    <property type="component" value="Unassembled WGS sequence"/>
</dbReference>
<dbReference type="AlphaFoldDB" id="A0A8S1KS53"/>
<comment type="similarity">
    <text evidence="1">Belongs to the CFAP97 family.</text>
</comment>
<keyword evidence="3" id="KW-1185">Reference proteome</keyword>
<organism evidence="2 3">
    <name type="scientific">Paramecium sonneborni</name>
    <dbReference type="NCBI Taxonomy" id="65129"/>
    <lineage>
        <taxon>Eukaryota</taxon>
        <taxon>Sar</taxon>
        <taxon>Alveolata</taxon>
        <taxon>Ciliophora</taxon>
        <taxon>Intramacronucleata</taxon>
        <taxon>Oligohymenophorea</taxon>
        <taxon>Peniculida</taxon>
        <taxon>Parameciidae</taxon>
        <taxon>Paramecium</taxon>
    </lineage>
</organism>
<accession>A0A8S1KS53</accession>
<dbReference type="Pfam" id="PF13879">
    <property type="entry name" value="Hmw_CFAP97"/>
    <property type="match status" value="1"/>
</dbReference>
<protein>
    <submittedName>
        <fullName evidence="2">Uncharacterized protein</fullName>
    </submittedName>
</protein>
<proteinExistence type="inferred from homology"/>
<evidence type="ECO:0000313" key="2">
    <source>
        <dbReference type="EMBL" id="CAD8056725.1"/>
    </source>
</evidence>
<dbReference type="OrthoDB" id="306930at2759"/>
<dbReference type="InterPro" id="IPR029488">
    <property type="entry name" value="Hmw/CFAP97"/>
</dbReference>
<comment type="caution">
    <text evidence="2">The sequence shown here is derived from an EMBL/GenBank/DDBJ whole genome shotgun (WGS) entry which is preliminary data.</text>
</comment>